<accession>X1P1Z3</accession>
<feature type="non-terminal residue" evidence="2">
    <location>
        <position position="213"/>
    </location>
</feature>
<proteinExistence type="predicted"/>
<dbReference type="InterPro" id="IPR044060">
    <property type="entry name" value="Bacterial_rp_domain"/>
</dbReference>
<protein>
    <recommendedName>
        <fullName evidence="1">Bacterial repeat domain-containing protein</fullName>
    </recommendedName>
</protein>
<comment type="caution">
    <text evidence="2">The sequence shown here is derived from an EMBL/GenBank/DDBJ whole genome shotgun (WGS) entry which is preliminary data.</text>
</comment>
<evidence type="ECO:0000313" key="2">
    <source>
        <dbReference type="EMBL" id="GAI24934.1"/>
    </source>
</evidence>
<organism evidence="2">
    <name type="scientific">marine sediment metagenome</name>
    <dbReference type="NCBI Taxonomy" id="412755"/>
    <lineage>
        <taxon>unclassified sequences</taxon>
        <taxon>metagenomes</taxon>
        <taxon>ecological metagenomes</taxon>
    </lineage>
</organism>
<dbReference type="Pfam" id="PF18998">
    <property type="entry name" value="Flg_new_2"/>
    <property type="match status" value="1"/>
</dbReference>
<gene>
    <name evidence="2" type="ORF">S06H3_35680</name>
</gene>
<evidence type="ECO:0000259" key="1">
    <source>
        <dbReference type="Pfam" id="PF18998"/>
    </source>
</evidence>
<dbReference type="EMBL" id="BARV01021550">
    <property type="protein sequence ID" value="GAI24934.1"/>
    <property type="molecule type" value="Genomic_DNA"/>
</dbReference>
<name>X1P1Z3_9ZZZZ</name>
<feature type="domain" description="Bacterial repeat" evidence="1">
    <location>
        <begin position="17"/>
        <end position="89"/>
    </location>
</feature>
<dbReference type="AlphaFoldDB" id="X1P1Z3"/>
<reference evidence="2" key="1">
    <citation type="journal article" date="2014" name="Front. Microbiol.">
        <title>High frequency of phylogenetically diverse reductive dehalogenase-homologous genes in deep subseafloor sedimentary metagenomes.</title>
        <authorList>
            <person name="Kawai M."/>
            <person name="Futagami T."/>
            <person name="Toyoda A."/>
            <person name="Takaki Y."/>
            <person name="Nishi S."/>
            <person name="Hori S."/>
            <person name="Arai W."/>
            <person name="Tsubouchi T."/>
            <person name="Morono Y."/>
            <person name="Uchiyama I."/>
            <person name="Ito T."/>
            <person name="Fujiyama A."/>
            <person name="Inagaki F."/>
            <person name="Takami H."/>
        </authorList>
    </citation>
    <scope>NUCLEOTIDE SEQUENCE</scope>
    <source>
        <strain evidence="2">Expedition CK06-06</strain>
    </source>
</reference>
<sequence length="213" mass="23634">MTDDMTITAHFSDTAIYTLTVNIDGGGTVTVDPDWVAYPNGEMVELNATSNAGWTFNNWTGDIPIGHENDNPLTITMDNNKVITAHFNSSMPTVQTDNATDITNTSATLWGNLTDTGGENCSVWFEWDQYELEECMGTIATGVVCKDGRSIVHKNRHYYVSNQKPYFYQGVNYSYFGTGHVEGMCRMGQNEKGLAMVNMDIGGTIVNWEYTTD</sequence>